<reference evidence="2" key="1">
    <citation type="submission" date="2017-01" db="EMBL/GenBank/DDBJ databases">
        <authorList>
            <person name="Varghese N."/>
            <person name="Submissions S."/>
        </authorList>
    </citation>
    <scope>NUCLEOTIDE SEQUENCE [LARGE SCALE GENOMIC DNA]</scope>
    <source>
        <strain evidence="2">DSM 21054</strain>
    </source>
</reference>
<proteinExistence type="predicted"/>
<evidence type="ECO:0000313" key="1">
    <source>
        <dbReference type="EMBL" id="SIT27878.1"/>
    </source>
</evidence>
<gene>
    <name evidence="1" type="ORF">SAMN05421788_107338</name>
</gene>
<dbReference type="EMBL" id="FTOR01000007">
    <property type="protein sequence ID" value="SIT27878.1"/>
    <property type="molecule type" value="Genomic_DNA"/>
</dbReference>
<dbReference type="Pfam" id="PF12869">
    <property type="entry name" value="tRNA_anti-like"/>
    <property type="match status" value="1"/>
</dbReference>
<dbReference type="AlphaFoldDB" id="A0A173MGY1"/>
<dbReference type="Proteomes" id="UP000186917">
    <property type="component" value="Unassembled WGS sequence"/>
</dbReference>
<organism evidence="1 2">
    <name type="scientific">Filimonas lacunae</name>
    <dbReference type="NCBI Taxonomy" id="477680"/>
    <lineage>
        <taxon>Bacteria</taxon>
        <taxon>Pseudomonadati</taxon>
        <taxon>Bacteroidota</taxon>
        <taxon>Chitinophagia</taxon>
        <taxon>Chitinophagales</taxon>
        <taxon>Chitinophagaceae</taxon>
        <taxon>Filimonas</taxon>
    </lineage>
</organism>
<accession>A0A173MGY1</accession>
<dbReference type="STRING" id="477680.SAMN05421788_107338"/>
<dbReference type="OrthoDB" id="673558at2"/>
<dbReference type="InterPro" id="IPR024422">
    <property type="entry name" value="Protein_unknown_function_OB"/>
</dbReference>
<protein>
    <submittedName>
        <fullName evidence="1">tRNA_anti-like</fullName>
    </submittedName>
</protein>
<dbReference type="RefSeq" id="WP_076380990.1">
    <property type="nucleotide sequence ID" value="NZ_AP017422.1"/>
</dbReference>
<sequence>MKKKLLFVLFLIICCAAAWGWYWYKKPRTSVAAIASTVTIPSTTLYYQYQQNAAAADSLYAGKVLTVTGVVDDVQHSDSTVSIFLHGAGLNGVNCSMAVTHNKKPLPGKGVSITIKGRCTGYLMDINLVDCIIE</sequence>
<keyword evidence="2" id="KW-1185">Reference proteome</keyword>
<dbReference type="KEGG" id="fln:FLA_2697"/>
<name>A0A173MGY1_9BACT</name>
<evidence type="ECO:0000313" key="2">
    <source>
        <dbReference type="Proteomes" id="UP000186917"/>
    </source>
</evidence>